<keyword evidence="2" id="KW-1185">Reference proteome</keyword>
<protein>
    <submittedName>
        <fullName evidence="1">Uncharacterized protein</fullName>
    </submittedName>
</protein>
<name>A0A8X6XAI7_9ARAC</name>
<sequence length="169" mass="19057">MAEPSRGGRSQEIRVRVVSIKLLKIIPLWLLNFPPQEIWCALKSPQRIEVDFHWEILRLFGDVGSLQSIDAHRHLLPMPQNPEHLFCTVDNLKTFVWRLQTFSEGVCTQKDMVACGQNLDNEDCMLTVMSGHRGERRCIDSLSLPPKVTGSALDFDGHRNSPGSLIGAP</sequence>
<evidence type="ECO:0000313" key="1">
    <source>
        <dbReference type="EMBL" id="GFY50000.1"/>
    </source>
</evidence>
<proteinExistence type="predicted"/>
<dbReference type="EMBL" id="BMAV01007258">
    <property type="protein sequence ID" value="GFY50000.1"/>
    <property type="molecule type" value="Genomic_DNA"/>
</dbReference>
<dbReference type="Proteomes" id="UP000886998">
    <property type="component" value="Unassembled WGS sequence"/>
</dbReference>
<accession>A0A8X6XAI7</accession>
<organism evidence="1 2">
    <name type="scientific">Trichonephila inaurata madagascariensis</name>
    <dbReference type="NCBI Taxonomy" id="2747483"/>
    <lineage>
        <taxon>Eukaryota</taxon>
        <taxon>Metazoa</taxon>
        <taxon>Ecdysozoa</taxon>
        <taxon>Arthropoda</taxon>
        <taxon>Chelicerata</taxon>
        <taxon>Arachnida</taxon>
        <taxon>Araneae</taxon>
        <taxon>Araneomorphae</taxon>
        <taxon>Entelegynae</taxon>
        <taxon>Araneoidea</taxon>
        <taxon>Nephilidae</taxon>
        <taxon>Trichonephila</taxon>
        <taxon>Trichonephila inaurata</taxon>
    </lineage>
</organism>
<comment type="caution">
    <text evidence="1">The sequence shown here is derived from an EMBL/GenBank/DDBJ whole genome shotgun (WGS) entry which is preliminary data.</text>
</comment>
<evidence type="ECO:0000313" key="2">
    <source>
        <dbReference type="Proteomes" id="UP000886998"/>
    </source>
</evidence>
<dbReference type="AlphaFoldDB" id="A0A8X6XAI7"/>
<gene>
    <name evidence="1" type="ORF">TNIN_349331</name>
</gene>
<reference evidence="1" key="1">
    <citation type="submission" date="2020-08" db="EMBL/GenBank/DDBJ databases">
        <title>Multicomponent nature underlies the extraordinary mechanical properties of spider dragline silk.</title>
        <authorList>
            <person name="Kono N."/>
            <person name="Nakamura H."/>
            <person name="Mori M."/>
            <person name="Yoshida Y."/>
            <person name="Ohtoshi R."/>
            <person name="Malay A.D."/>
            <person name="Moran D.A.P."/>
            <person name="Tomita M."/>
            <person name="Numata K."/>
            <person name="Arakawa K."/>
        </authorList>
    </citation>
    <scope>NUCLEOTIDE SEQUENCE</scope>
</reference>